<proteinExistence type="predicted"/>
<gene>
    <name evidence="1" type="ORF">M9H77_12477</name>
</gene>
<accession>A0ACC0BHQ4</accession>
<keyword evidence="2" id="KW-1185">Reference proteome</keyword>
<evidence type="ECO:0000313" key="2">
    <source>
        <dbReference type="Proteomes" id="UP001060085"/>
    </source>
</evidence>
<reference evidence="2" key="1">
    <citation type="journal article" date="2023" name="Nat. Plants">
        <title>Single-cell RNA sequencing provides a high-resolution roadmap for understanding the multicellular compartmentation of specialized metabolism.</title>
        <authorList>
            <person name="Sun S."/>
            <person name="Shen X."/>
            <person name="Li Y."/>
            <person name="Li Y."/>
            <person name="Wang S."/>
            <person name="Li R."/>
            <person name="Zhang H."/>
            <person name="Shen G."/>
            <person name="Guo B."/>
            <person name="Wei J."/>
            <person name="Xu J."/>
            <person name="St-Pierre B."/>
            <person name="Chen S."/>
            <person name="Sun C."/>
        </authorList>
    </citation>
    <scope>NUCLEOTIDE SEQUENCE [LARGE SCALE GENOMIC DNA]</scope>
</reference>
<sequence>MDLERIKSSLDKPKNDDFEPTFRSLPHRFFEPFIMRGIKLQLLRPGRLICSLTVSPRLVNNDGNSLHGGAIATLVDWIGASVVYTVGIEKVAVSVEINVSYFDTASIGEEIEIEAKALQVGKVIAVVIVELRKRKTGKLIAHGRHTMYMAIAALLLVN</sequence>
<evidence type="ECO:0000313" key="1">
    <source>
        <dbReference type="EMBL" id="KAI5672113.1"/>
    </source>
</evidence>
<dbReference type="EMBL" id="CM044703">
    <property type="protein sequence ID" value="KAI5672113.1"/>
    <property type="molecule type" value="Genomic_DNA"/>
</dbReference>
<dbReference type="Proteomes" id="UP001060085">
    <property type="component" value="Linkage Group LG03"/>
</dbReference>
<organism evidence="1 2">
    <name type="scientific">Catharanthus roseus</name>
    <name type="common">Madagascar periwinkle</name>
    <name type="synonym">Vinca rosea</name>
    <dbReference type="NCBI Taxonomy" id="4058"/>
    <lineage>
        <taxon>Eukaryota</taxon>
        <taxon>Viridiplantae</taxon>
        <taxon>Streptophyta</taxon>
        <taxon>Embryophyta</taxon>
        <taxon>Tracheophyta</taxon>
        <taxon>Spermatophyta</taxon>
        <taxon>Magnoliopsida</taxon>
        <taxon>eudicotyledons</taxon>
        <taxon>Gunneridae</taxon>
        <taxon>Pentapetalae</taxon>
        <taxon>asterids</taxon>
        <taxon>lamiids</taxon>
        <taxon>Gentianales</taxon>
        <taxon>Apocynaceae</taxon>
        <taxon>Rauvolfioideae</taxon>
        <taxon>Vinceae</taxon>
        <taxon>Catharanthinae</taxon>
        <taxon>Catharanthus</taxon>
    </lineage>
</organism>
<comment type="caution">
    <text evidence="1">The sequence shown here is derived from an EMBL/GenBank/DDBJ whole genome shotgun (WGS) entry which is preliminary data.</text>
</comment>
<name>A0ACC0BHQ4_CATRO</name>
<protein>
    <submittedName>
        <fullName evidence="1">Uncharacterized protein</fullName>
    </submittedName>
</protein>